<protein>
    <recommendedName>
        <fullName evidence="1">DUF7689 domain-containing protein</fullName>
    </recommendedName>
</protein>
<dbReference type="Proteomes" id="UP001600888">
    <property type="component" value="Unassembled WGS sequence"/>
</dbReference>
<comment type="caution">
    <text evidence="2">The sequence shown here is derived from an EMBL/GenBank/DDBJ whole genome shotgun (WGS) entry which is preliminary data.</text>
</comment>
<organism evidence="2 3">
    <name type="scientific">Diaporthe vaccinii</name>
    <dbReference type="NCBI Taxonomy" id="105482"/>
    <lineage>
        <taxon>Eukaryota</taxon>
        <taxon>Fungi</taxon>
        <taxon>Dikarya</taxon>
        <taxon>Ascomycota</taxon>
        <taxon>Pezizomycotina</taxon>
        <taxon>Sordariomycetes</taxon>
        <taxon>Sordariomycetidae</taxon>
        <taxon>Diaporthales</taxon>
        <taxon>Diaporthaceae</taxon>
        <taxon>Diaporthe</taxon>
        <taxon>Diaporthe eres species complex</taxon>
    </lineage>
</organism>
<keyword evidence="3" id="KW-1185">Reference proteome</keyword>
<dbReference type="EMBL" id="JBAWTH010000147">
    <property type="protein sequence ID" value="KAL2274832.1"/>
    <property type="molecule type" value="Genomic_DNA"/>
</dbReference>
<dbReference type="InterPro" id="IPR056106">
    <property type="entry name" value="DUF7689"/>
</dbReference>
<reference evidence="2 3" key="1">
    <citation type="submission" date="2024-03" db="EMBL/GenBank/DDBJ databases">
        <title>A high-quality draft genome sequence of Diaporthe vaccinii, a causative agent of upright dieback and viscid rot disease in cranberry plants.</title>
        <authorList>
            <person name="Sarrasin M."/>
            <person name="Lang B.F."/>
            <person name="Burger G."/>
        </authorList>
    </citation>
    <scope>NUCLEOTIDE SEQUENCE [LARGE SCALE GENOMIC DNA]</scope>
    <source>
        <strain evidence="2 3">IS7</strain>
    </source>
</reference>
<sequence length="209" mass="23816">MANPELAFQAWMRERFSNVGINAGKMGYTIPPDSRQDRSFNCIAHAIGKKDVRLTPQNKHQLDEVYKLHGYFEEPNLSGNPEVGDAEVYAKPTARGIPLHAHRVVKVDPNMVICSSKMGDDFLIRHPRALLECLRPNSNQYEYGVVQYRYRFNETKFLKAKSEEVRTKSGRLIKRSQASFTKTGSHILKTDAARSKSNRVIKKPKVAKK</sequence>
<evidence type="ECO:0000313" key="2">
    <source>
        <dbReference type="EMBL" id="KAL2274832.1"/>
    </source>
</evidence>
<accession>A0ABR4DXC1</accession>
<name>A0ABR4DXC1_9PEZI</name>
<proteinExistence type="predicted"/>
<evidence type="ECO:0000259" key="1">
    <source>
        <dbReference type="Pfam" id="PF24738"/>
    </source>
</evidence>
<feature type="domain" description="DUF7689" evidence="1">
    <location>
        <begin position="34"/>
        <end position="150"/>
    </location>
</feature>
<gene>
    <name evidence="2" type="ORF">FJTKL_02664</name>
</gene>
<evidence type="ECO:0000313" key="3">
    <source>
        <dbReference type="Proteomes" id="UP001600888"/>
    </source>
</evidence>
<dbReference type="Pfam" id="PF24738">
    <property type="entry name" value="DUF7689"/>
    <property type="match status" value="1"/>
</dbReference>